<name>A0A068SDK4_9FUNG</name>
<sequence>MGEQVVNDDTFYHSHLTTSTRGIYPLTQASIPIHVRSIAPFQIKHCGTEAGLSFAVVFFMQAPMSRCVHSFPGCPQGEFSRLFYIASFGNMILISKQEHYMVGSMQQHILDRKDTRLFASIKKCYLEYQKNGTDSLSAILSLSQQHVKGWSVLLRDDWVIQSDHCRELLDFWCFGAYTITSMIDKYRWRGFGKLRLPCIFNM</sequence>
<comment type="caution">
    <text evidence="1">The sequence shown here is derived from an EMBL/GenBank/DDBJ whole genome shotgun (WGS) entry which is preliminary data.</text>
</comment>
<reference evidence="1" key="1">
    <citation type="submission" date="2013-08" db="EMBL/GenBank/DDBJ databases">
        <title>Gene expansion shapes genome architecture in the human pathogen Lichtheimia corymbifera: an evolutionary genomics analysis in the ancient terrestrial Mucorales (Mucoromycotina).</title>
        <authorList>
            <person name="Schwartze V.U."/>
            <person name="Winter S."/>
            <person name="Shelest E."/>
            <person name="Marcet-Houben M."/>
            <person name="Horn F."/>
            <person name="Wehner S."/>
            <person name="Hoffmann K."/>
            <person name="Riege K."/>
            <person name="Sammeth M."/>
            <person name="Nowrousian M."/>
            <person name="Valiante V."/>
            <person name="Linde J."/>
            <person name="Jacobsen I.D."/>
            <person name="Marz M."/>
            <person name="Brakhage A.A."/>
            <person name="Gabaldon T."/>
            <person name="Bocker S."/>
            <person name="Voigt K."/>
        </authorList>
    </citation>
    <scope>NUCLEOTIDE SEQUENCE [LARGE SCALE GENOMIC DNA]</scope>
    <source>
        <strain evidence="1">FSU 9682</strain>
    </source>
</reference>
<dbReference type="Proteomes" id="UP000027586">
    <property type="component" value="Unassembled WGS sequence"/>
</dbReference>
<evidence type="ECO:0000313" key="2">
    <source>
        <dbReference type="Proteomes" id="UP000027586"/>
    </source>
</evidence>
<protein>
    <submittedName>
        <fullName evidence="1">Uncharacterized protein</fullName>
    </submittedName>
</protein>
<evidence type="ECO:0000313" key="1">
    <source>
        <dbReference type="EMBL" id="CDH59356.1"/>
    </source>
</evidence>
<keyword evidence="2" id="KW-1185">Reference proteome</keyword>
<dbReference type="VEuPathDB" id="FungiDB:LCOR_10176.1"/>
<dbReference type="AlphaFoldDB" id="A0A068SDK4"/>
<dbReference type="EMBL" id="CBTN010000069">
    <property type="protein sequence ID" value="CDH59356.1"/>
    <property type="molecule type" value="Genomic_DNA"/>
</dbReference>
<organism evidence="1 2">
    <name type="scientific">Lichtheimia corymbifera JMRC:FSU:9682</name>
    <dbReference type="NCBI Taxonomy" id="1263082"/>
    <lineage>
        <taxon>Eukaryota</taxon>
        <taxon>Fungi</taxon>
        <taxon>Fungi incertae sedis</taxon>
        <taxon>Mucoromycota</taxon>
        <taxon>Mucoromycotina</taxon>
        <taxon>Mucoromycetes</taxon>
        <taxon>Mucorales</taxon>
        <taxon>Lichtheimiaceae</taxon>
        <taxon>Lichtheimia</taxon>
    </lineage>
</organism>
<accession>A0A068SDK4</accession>
<gene>
    <name evidence="1" type="ORF">LCOR_10176.1</name>
</gene>
<proteinExistence type="predicted"/>